<proteinExistence type="predicted"/>
<evidence type="ECO:0000313" key="2">
    <source>
        <dbReference type="EMBL" id="KAJ8334813.1"/>
    </source>
</evidence>
<gene>
    <name evidence="2" type="ORF">SKAU_G00404520</name>
</gene>
<protein>
    <submittedName>
        <fullName evidence="2">Uncharacterized protein</fullName>
    </submittedName>
</protein>
<dbReference type="EMBL" id="JAINUF010000021">
    <property type="protein sequence ID" value="KAJ8334813.1"/>
    <property type="molecule type" value="Genomic_DNA"/>
</dbReference>
<evidence type="ECO:0000256" key="1">
    <source>
        <dbReference type="SAM" id="MobiDB-lite"/>
    </source>
</evidence>
<sequence>MFSIFWGSGSGSLAWGARRILHWLQGKVIPKAQRSQASRAFDSLSKTDRIAVHLNAVRKGEEGPRARELGGVDVVEKGCRFDAARDRFGMGLCSQARCSRVCGSPLTASAVEQPRLTPENRLTHRDRTQVPAQNPI</sequence>
<feature type="region of interest" description="Disordered" evidence="1">
    <location>
        <begin position="113"/>
        <end position="136"/>
    </location>
</feature>
<comment type="caution">
    <text evidence="2">The sequence shown here is derived from an EMBL/GenBank/DDBJ whole genome shotgun (WGS) entry which is preliminary data.</text>
</comment>
<accession>A0A9Q1IAP7</accession>
<evidence type="ECO:0000313" key="3">
    <source>
        <dbReference type="Proteomes" id="UP001152622"/>
    </source>
</evidence>
<organism evidence="2 3">
    <name type="scientific">Synaphobranchus kaupii</name>
    <name type="common">Kaup's arrowtooth eel</name>
    <dbReference type="NCBI Taxonomy" id="118154"/>
    <lineage>
        <taxon>Eukaryota</taxon>
        <taxon>Metazoa</taxon>
        <taxon>Chordata</taxon>
        <taxon>Craniata</taxon>
        <taxon>Vertebrata</taxon>
        <taxon>Euteleostomi</taxon>
        <taxon>Actinopterygii</taxon>
        <taxon>Neopterygii</taxon>
        <taxon>Teleostei</taxon>
        <taxon>Anguilliformes</taxon>
        <taxon>Synaphobranchidae</taxon>
        <taxon>Synaphobranchus</taxon>
    </lineage>
</organism>
<dbReference type="AlphaFoldDB" id="A0A9Q1IAP7"/>
<keyword evidence="3" id="KW-1185">Reference proteome</keyword>
<name>A0A9Q1IAP7_SYNKA</name>
<dbReference type="Proteomes" id="UP001152622">
    <property type="component" value="Chromosome 21"/>
</dbReference>
<reference evidence="2" key="1">
    <citation type="journal article" date="2023" name="Science">
        <title>Genome structures resolve the early diversification of teleost fishes.</title>
        <authorList>
            <person name="Parey E."/>
            <person name="Louis A."/>
            <person name="Montfort J."/>
            <person name="Bouchez O."/>
            <person name="Roques C."/>
            <person name="Iampietro C."/>
            <person name="Lluch J."/>
            <person name="Castinel A."/>
            <person name="Donnadieu C."/>
            <person name="Desvignes T."/>
            <person name="Floi Bucao C."/>
            <person name="Jouanno E."/>
            <person name="Wen M."/>
            <person name="Mejri S."/>
            <person name="Dirks R."/>
            <person name="Jansen H."/>
            <person name="Henkel C."/>
            <person name="Chen W.J."/>
            <person name="Zahm M."/>
            <person name="Cabau C."/>
            <person name="Klopp C."/>
            <person name="Thompson A.W."/>
            <person name="Robinson-Rechavi M."/>
            <person name="Braasch I."/>
            <person name="Lecointre G."/>
            <person name="Bobe J."/>
            <person name="Postlethwait J.H."/>
            <person name="Berthelot C."/>
            <person name="Roest Crollius H."/>
            <person name="Guiguen Y."/>
        </authorList>
    </citation>
    <scope>NUCLEOTIDE SEQUENCE</scope>
    <source>
        <strain evidence="2">WJC10195</strain>
    </source>
</reference>